<organism evidence="3 4">
    <name type="scientific">Mucor plumbeus</name>
    <dbReference type="NCBI Taxonomy" id="97098"/>
    <lineage>
        <taxon>Eukaryota</taxon>
        <taxon>Fungi</taxon>
        <taxon>Fungi incertae sedis</taxon>
        <taxon>Mucoromycota</taxon>
        <taxon>Mucoromycotina</taxon>
        <taxon>Mucoromycetes</taxon>
        <taxon>Mucorales</taxon>
        <taxon>Mucorineae</taxon>
        <taxon>Mucoraceae</taxon>
        <taxon>Mucor</taxon>
    </lineage>
</organism>
<protein>
    <recommendedName>
        <fullName evidence="2">PH domain-containing protein</fullName>
    </recommendedName>
</protein>
<dbReference type="SUPFAM" id="SSF50729">
    <property type="entry name" value="PH domain-like"/>
    <property type="match status" value="1"/>
</dbReference>
<dbReference type="AlphaFoldDB" id="A0A8H7RM63"/>
<gene>
    <name evidence="3" type="ORF">INT46_008096</name>
</gene>
<feature type="compositionally biased region" description="Polar residues" evidence="1">
    <location>
        <begin position="176"/>
        <end position="190"/>
    </location>
</feature>
<comment type="caution">
    <text evidence="3">The sequence shown here is derived from an EMBL/GenBank/DDBJ whole genome shotgun (WGS) entry which is preliminary data.</text>
</comment>
<dbReference type="InterPro" id="IPR001849">
    <property type="entry name" value="PH_domain"/>
</dbReference>
<dbReference type="CDD" id="cd00821">
    <property type="entry name" value="PH"/>
    <property type="match status" value="1"/>
</dbReference>
<proteinExistence type="predicted"/>
<dbReference type="PROSITE" id="PS50003">
    <property type="entry name" value="PH_DOMAIN"/>
    <property type="match status" value="1"/>
</dbReference>
<dbReference type="Proteomes" id="UP000650833">
    <property type="component" value="Unassembled WGS sequence"/>
</dbReference>
<sequence>MVLLKWGWVQQRITFKFRPAVWKRRYLVLTTMSIHIHKSEKGVISSLFRDDMPEIHVWSNFQDVNNYQNSKRSLKYAFIIETRDPQIHASLQFKCVTTEEKDKWITAIDEQLKLTRKMWSSQPAIKIASNNTLCKLPKMKQSKCQIETPIVPVSVLDKWLEQLDFLDTPEQPTVRNYRRSSNCSGTSNSRRNCRRGSFQAGSNENIECRNSFKKKRMQKIVTHY</sequence>
<evidence type="ECO:0000313" key="3">
    <source>
        <dbReference type="EMBL" id="KAG2212970.1"/>
    </source>
</evidence>
<accession>A0A8H7RM63</accession>
<feature type="domain" description="PH" evidence="2">
    <location>
        <begin position="2"/>
        <end position="113"/>
    </location>
</feature>
<dbReference type="OrthoDB" id="2275708at2759"/>
<keyword evidence="4" id="KW-1185">Reference proteome</keyword>
<reference evidence="3" key="1">
    <citation type="submission" date="2020-12" db="EMBL/GenBank/DDBJ databases">
        <title>Metabolic potential, ecology and presence of endohyphal bacteria is reflected in genomic diversity of Mucoromycotina.</title>
        <authorList>
            <person name="Muszewska A."/>
            <person name="Okrasinska A."/>
            <person name="Steczkiewicz K."/>
            <person name="Drgas O."/>
            <person name="Orlowska M."/>
            <person name="Perlinska-Lenart U."/>
            <person name="Aleksandrzak-Piekarczyk T."/>
            <person name="Szatraj K."/>
            <person name="Zielenkiewicz U."/>
            <person name="Pilsyk S."/>
            <person name="Malc E."/>
            <person name="Mieczkowski P."/>
            <person name="Kruszewska J.S."/>
            <person name="Biernat P."/>
            <person name="Pawlowska J."/>
        </authorList>
    </citation>
    <scope>NUCLEOTIDE SEQUENCE</scope>
    <source>
        <strain evidence="3">CBS 226.32</strain>
    </source>
</reference>
<dbReference type="Pfam" id="PF00169">
    <property type="entry name" value="PH"/>
    <property type="match status" value="1"/>
</dbReference>
<evidence type="ECO:0000259" key="2">
    <source>
        <dbReference type="PROSITE" id="PS50003"/>
    </source>
</evidence>
<feature type="region of interest" description="Disordered" evidence="1">
    <location>
        <begin position="176"/>
        <end position="197"/>
    </location>
</feature>
<name>A0A8H7RM63_9FUNG</name>
<dbReference type="InterPro" id="IPR011993">
    <property type="entry name" value="PH-like_dom_sf"/>
</dbReference>
<dbReference type="Gene3D" id="2.30.29.30">
    <property type="entry name" value="Pleckstrin-homology domain (PH domain)/Phosphotyrosine-binding domain (PTB)"/>
    <property type="match status" value="1"/>
</dbReference>
<dbReference type="SMART" id="SM00233">
    <property type="entry name" value="PH"/>
    <property type="match status" value="1"/>
</dbReference>
<dbReference type="EMBL" id="JAEPRC010000042">
    <property type="protein sequence ID" value="KAG2212970.1"/>
    <property type="molecule type" value="Genomic_DNA"/>
</dbReference>
<evidence type="ECO:0000313" key="4">
    <source>
        <dbReference type="Proteomes" id="UP000650833"/>
    </source>
</evidence>
<evidence type="ECO:0000256" key="1">
    <source>
        <dbReference type="SAM" id="MobiDB-lite"/>
    </source>
</evidence>